<dbReference type="Gene3D" id="3.10.580.10">
    <property type="entry name" value="CBS-domain"/>
    <property type="match status" value="1"/>
</dbReference>
<evidence type="ECO:0000256" key="1">
    <source>
        <dbReference type="ARBA" id="ARBA00023122"/>
    </source>
</evidence>
<dbReference type="AlphaFoldDB" id="A0A1Y6G1P9"/>
<dbReference type="InterPro" id="IPR000644">
    <property type="entry name" value="CBS_dom"/>
</dbReference>
<feature type="domain" description="CBS" evidence="3">
    <location>
        <begin position="81"/>
        <end position="139"/>
    </location>
</feature>
<dbReference type="RefSeq" id="WP_086435404.1">
    <property type="nucleotide sequence ID" value="NZ_FXWH01000003.1"/>
</dbReference>
<keyword evidence="1 2" id="KW-0129">CBS domain</keyword>
<proteinExistence type="predicted"/>
<dbReference type="PANTHER" id="PTHR43080:SF2">
    <property type="entry name" value="CBS DOMAIN-CONTAINING PROTEIN"/>
    <property type="match status" value="1"/>
</dbReference>
<evidence type="ECO:0000256" key="2">
    <source>
        <dbReference type="PROSITE-ProRule" id="PRU00703"/>
    </source>
</evidence>
<evidence type="ECO:0000313" key="5">
    <source>
        <dbReference type="Proteomes" id="UP000194450"/>
    </source>
</evidence>
<dbReference type="InterPro" id="IPR051257">
    <property type="entry name" value="Diverse_CBS-Domain"/>
</dbReference>
<dbReference type="PROSITE" id="PS51371">
    <property type="entry name" value="CBS"/>
    <property type="match status" value="2"/>
</dbReference>
<dbReference type="SUPFAM" id="SSF54631">
    <property type="entry name" value="CBS-domain pair"/>
    <property type="match status" value="1"/>
</dbReference>
<dbReference type="Pfam" id="PF00571">
    <property type="entry name" value="CBS"/>
    <property type="match status" value="2"/>
</dbReference>
<evidence type="ECO:0000313" key="4">
    <source>
        <dbReference type="EMBL" id="SMQ80522.1"/>
    </source>
</evidence>
<dbReference type="EMBL" id="FXWH01000003">
    <property type="protein sequence ID" value="SMQ80522.1"/>
    <property type="molecule type" value="Genomic_DNA"/>
</dbReference>
<dbReference type="OrthoDB" id="9794094at2"/>
<name>A0A1Y6G1P9_9GAMM</name>
<organism evidence="4 5">
    <name type="scientific">Pseudidiomarina planktonica</name>
    <dbReference type="NCBI Taxonomy" id="1323738"/>
    <lineage>
        <taxon>Bacteria</taxon>
        <taxon>Pseudomonadati</taxon>
        <taxon>Pseudomonadota</taxon>
        <taxon>Gammaproteobacteria</taxon>
        <taxon>Alteromonadales</taxon>
        <taxon>Idiomarinaceae</taxon>
        <taxon>Pseudidiomarina</taxon>
    </lineage>
</organism>
<accession>A0A1Y6G1P9</accession>
<dbReference type="InterPro" id="IPR046342">
    <property type="entry name" value="CBS_dom_sf"/>
</dbReference>
<dbReference type="Proteomes" id="UP000194450">
    <property type="component" value="Unassembled WGS sequence"/>
</dbReference>
<feature type="domain" description="CBS" evidence="3">
    <location>
        <begin position="7"/>
        <end position="62"/>
    </location>
</feature>
<dbReference type="SMART" id="SM00116">
    <property type="entry name" value="CBS"/>
    <property type="match status" value="2"/>
</dbReference>
<sequence>MSLLNIMTRQVTTIGMDETLETLQHIFSRNKFHHVLVVDGTQLVGVVSDRDLLKALSPNLGTAAETMRDLATLNKKVHQVMQRELRTLPPTAGIYDAVRLFNRERVSCIPIMDESRKPVGILSWRDIMRALELQQQRKQQVASD</sequence>
<gene>
    <name evidence="4" type="ORF">SAMN06297229_2278</name>
</gene>
<evidence type="ECO:0000259" key="3">
    <source>
        <dbReference type="PROSITE" id="PS51371"/>
    </source>
</evidence>
<dbReference type="PANTHER" id="PTHR43080">
    <property type="entry name" value="CBS DOMAIN-CONTAINING PROTEIN CBSX3, MITOCHONDRIAL"/>
    <property type="match status" value="1"/>
</dbReference>
<keyword evidence="5" id="KW-1185">Reference proteome</keyword>
<dbReference type="CDD" id="cd04584">
    <property type="entry name" value="CBS_pair_AcuB_like"/>
    <property type="match status" value="1"/>
</dbReference>
<protein>
    <submittedName>
        <fullName evidence="4">Acetoin utilization protein AcuB</fullName>
    </submittedName>
</protein>
<reference evidence="5" key="1">
    <citation type="submission" date="2017-04" db="EMBL/GenBank/DDBJ databases">
        <authorList>
            <person name="Varghese N."/>
            <person name="Submissions S."/>
        </authorList>
    </citation>
    <scope>NUCLEOTIDE SEQUENCE [LARGE SCALE GENOMIC DNA]</scope>
</reference>